<organism evidence="1 2">
    <name type="scientific">Streptomyces tsukubensis</name>
    <dbReference type="NCBI Taxonomy" id="83656"/>
    <lineage>
        <taxon>Bacteria</taxon>
        <taxon>Bacillati</taxon>
        <taxon>Actinomycetota</taxon>
        <taxon>Actinomycetes</taxon>
        <taxon>Kitasatosporales</taxon>
        <taxon>Streptomycetaceae</taxon>
        <taxon>Streptomyces</taxon>
    </lineage>
</organism>
<dbReference type="Proteomes" id="UP000190539">
    <property type="component" value="Unassembled WGS sequence"/>
</dbReference>
<protein>
    <submittedName>
        <fullName evidence="1">Uncharacterized protein</fullName>
    </submittedName>
</protein>
<sequence length="419" mass="44715">MAALAPAPRGKRRTRPDLQGPFVRKGFLVSDSVRFSYSFTPTPSPLTVSDGTQPAPGAVTVTVRNETHGSVDCKRIEFVFTQGDDGSAFSTTNGMPDVRKGCSPKWWFTKDPVGQKAGHFVAEPENAAVPDGAVLQFAFLNIPVNAFPGQARLVVTEHTDGGTRTTTLYVPKSQVGFVLRDFASALADIQVGAPVDLLWTARLPVAHSQLLLTYGSYPPQDVTAQTTCTTRPLHEDTAFELTAVVPQPSDAQPVRYTLNTFVTVNNGYLTTTKLTVEGEFLALGPRVPEPMPALPTGTFDGTPHRLQALAGTDGFLIGSLRSFTKDSHAVLEIAVKSGPADPHVTVLRCTGADADDPDPYSVGRPVTIPVPNNSAVSVTWTMSAPGWPPTTAKDATIPFSAIFAWHPWGTGTIQAGPIR</sequence>
<dbReference type="EMBL" id="MVFC01000095">
    <property type="protein sequence ID" value="OON69213.1"/>
    <property type="molecule type" value="Genomic_DNA"/>
</dbReference>
<evidence type="ECO:0000313" key="1">
    <source>
        <dbReference type="EMBL" id="OON69213.1"/>
    </source>
</evidence>
<accession>A0A1V3ZXZ2</accession>
<dbReference type="AlphaFoldDB" id="A0A1V3ZXZ2"/>
<proteinExistence type="predicted"/>
<reference evidence="1 2" key="1">
    <citation type="submission" date="2017-02" db="EMBL/GenBank/DDBJ databases">
        <title>Draft Genome Sequence of Streptomyces tsukubaensis F601, a Producer of the immunosuppressant tacrolimus FK506.</title>
        <authorList>
            <person name="Zong G."/>
            <person name="Zhong C."/>
            <person name="Fu J."/>
            <person name="Qin R."/>
            <person name="Cao G."/>
        </authorList>
    </citation>
    <scope>NUCLEOTIDE SEQUENCE [LARGE SCALE GENOMIC DNA]</scope>
    <source>
        <strain evidence="1 2">F601</strain>
    </source>
</reference>
<name>A0A1V3ZXZ2_9ACTN</name>
<comment type="caution">
    <text evidence="1">The sequence shown here is derived from an EMBL/GenBank/DDBJ whole genome shotgun (WGS) entry which is preliminary data.</text>
</comment>
<evidence type="ECO:0000313" key="2">
    <source>
        <dbReference type="Proteomes" id="UP000190539"/>
    </source>
</evidence>
<gene>
    <name evidence="1" type="ORF">B1H18_34745</name>
</gene>
<keyword evidence="2" id="KW-1185">Reference proteome</keyword>